<keyword evidence="12 13" id="KW-0472">Membrane</keyword>
<keyword evidence="10 13" id="KW-1133">Transmembrane helix</keyword>
<dbReference type="GO" id="GO:0000155">
    <property type="term" value="F:phosphorelay sensor kinase activity"/>
    <property type="evidence" value="ECO:0007669"/>
    <property type="project" value="InterPro"/>
</dbReference>
<dbReference type="InterPro" id="IPR005467">
    <property type="entry name" value="His_kinase_dom"/>
</dbReference>
<keyword evidence="17" id="KW-1185">Reference proteome</keyword>
<evidence type="ECO:0000256" key="13">
    <source>
        <dbReference type="SAM" id="Phobius"/>
    </source>
</evidence>
<evidence type="ECO:0000256" key="1">
    <source>
        <dbReference type="ARBA" id="ARBA00000085"/>
    </source>
</evidence>
<keyword evidence="11" id="KW-0902">Two-component regulatory system</keyword>
<evidence type="ECO:0000259" key="14">
    <source>
        <dbReference type="PROSITE" id="PS50109"/>
    </source>
</evidence>
<reference evidence="17" key="1">
    <citation type="submission" date="2018-05" db="EMBL/GenBank/DDBJ databases">
        <authorList>
            <person name="Li X."/>
        </authorList>
    </citation>
    <scope>NUCLEOTIDE SEQUENCE [LARGE SCALE GENOMIC DNA]</scope>
    <source>
        <strain evidence="17">YIM 73061</strain>
    </source>
</reference>
<feature type="transmembrane region" description="Helical" evidence="13">
    <location>
        <begin position="175"/>
        <end position="196"/>
    </location>
</feature>
<feature type="domain" description="HAMP" evidence="15">
    <location>
        <begin position="199"/>
        <end position="250"/>
    </location>
</feature>
<evidence type="ECO:0000313" key="17">
    <source>
        <dbReference type="Proteomes" id="UP000249725"/>
    </source>
</evidence>
<keyword evidence="4" id="KW-0597">Phosphoprotein</keyword>
<dbReference type="EC" id="2.7.13.3" evidence="3"/>
<dbReference type="Pfam" id="PF02518">
    <property type="entry name" value="HATPase_c"/>
    <property type="match status" value="1"/>
</dbReference>
<dbReference type="InterPro" id="IPR036097">
    <property type="entry name" value="HisK_dim/P_sf"/>
</dbReference>
<evidence type="ECO:0000256" key="2">
    <source>
        <dbReference type="ARBA" id="ARBA00004370"/>
    </source>
</evidence>
<dbReference type="SUPFAM" id="SSF47384">
    <property type="entry name" value="Homodimeric domain of signal transducing histidine kinase"/>
    <property type="match status" value="1"/>
</dbReference>
<dbReference type="OrthoDB" id="9809567at2"/>
<dbReference type="InterPro" id="IPR036890">
    <property type="entry name" value="HATPase_C_sf"/>
</dbReference>
<dbReference type="PANTHER" id="PTHR45436">
    <property type="entry name" value="SENSOR HISTIDINE KINASE YKOH"/>
    <property type="match status" value="1"/>
</dbReference>
<comment type="subcellular location">
    <subcellularLocation>
        <location evidence="2">Membrane</location>
    </subcellularLocation>
</comment>
<proteinExistence type="predicted"/>
<dbReference type="EMBL" id="QFYR01000001">
    <property type="protein sequence ID" value="RAK57943.1"/>
    <property type="molecule type" value="Genomic_DNA"/>
</dbReference>
<dbReference type="Proteomes" id="UP000249725">
    <property type="component" value="Unassembled WGS sequence"/>
</dbReference>
<dbReference type="InterPro" id="IPR003594">
    <property type="entry name" value="HATPase_dom"/>
</dbReference>
<keyword evidence="6 13" id="KW-0812">Transmembrane</keyword>
<evidence type="ECO:0000256" key="12">
    <source>
        <dbReference type="ARBA" id="ARBA00023136"/>
    </source>
</evidence>
<dbReference type="Gene3D" id="1.10.287.130">
    <property type="match status" value="1"/>
</dbReference>
<name>A0A328ASA2_9CAUL</name>
<dbReference type="Gene3D" id="3.30.565.10">
    <property type="entry name" value="Histidine kinase-like ATPase, C-terminal domain"/>
    <property type="match status" value="1"/>
</dbReference>
<dbReference type="SUPFAM" id="SSF55874">
    <property type="entry name" value="ATPase domain of HSP90 chaperone/DNA topoisomerase II/histidine kinase"/>
    <property type="match status" value="1"/>
</dbReference>
<gene>
    <name evidence="16" type="ORF">DJ018_08555</name>
</gene>
<keyword evidence="8 16" id="KW-0418">Kinase</keyword>
<dbReference type="GO" id="GO:0005886">
    <property type="term" value="C:plasma membrane"/>
    <property type="evidence" value="ECO:0007669"/>
    <property type="project" value="TreeGrafter"/>
</dbReference>
<evidence type="ECO:0000256" key="8">
    <source>
        <dbReference type="ARBA" id="ARBA00022777"/>
    </source>
</evidence>
<dbReference type="PROSITE" id="PS50109">
    <property type="entry name" value="HIS_KIN"/>
    <property type="match status" value="1"/>
</dbReference>
<evidence type="ECO:0000256" key="7">
    <source>
        <dbReference type="ARBA" id="ARBA00022741"/>
    </source>
</evidence>
<evidence type="ECO:0000256" key="3">
    <source>
        <dbReference type="ARBA" id="ARBA00012438"/>
    </source>
</evidence>
<evidence type="ECO:0000256" key="10">
    <source>
        <dbReference type="ARBA" id="ARBA00022989"/>
    </source>
</evidence>
<evidence type="ECO:0000313" key="16">
    <source>
        <dbReference type="EMBL" id="RAK57943.1"/>
    </source>
</evidence>
<dbReference type="PRINTS" id="PR00344">
    <property type="entry name" value="BCTRLSENSOR"/>
</dbReference>
<comment type="catalytic activity">
    <reaction evidence="1">
        <text>ATP + protein L-histidine = ADP + protein N-phospho-L-histidine.</text>
        <dbReference type="EC" id="2.7.13.3"/>
    </reaction>
</comment>
<comment type="caution">
    <text evidence="16">The sequence shown here is derived from an EMBL/GenBank/DDBJ whole genome shotgun (WGS) entry which is preliminary data.</text>
</comment>
<dbReference type="CDD" id="cd16954">
    <property type="entry name" value="HATPase_PhoQ-like"/>
    <property type="match status" value="1"/>
</dbReference>
<feature type="transmembrane region" description="Helical" evidence="13">
    <location>
        <begin position="15"/>
        <end position="38"/>
    </location>
</feature>
<keyword evidence="5" id="KW-0808">Transferase</keyword>
<evidence type="ECO:0000256" key="6">
    <source>
        <dbReference type="ARBA" id="ARBA00022692"/>
    </source>
</evidence>
<dbReference type="InterPro" id="IPR003660">
    <property type="entry name" value="HAMP_dom"/>
</dbReference>
<dbReference type="PANTHER" id="PTHR45436:SF5">
    <property type="entry name" value="SENSOR HISTIDINE KINASE TRCS"/>
    <property type="match status" value="1"/>
</dbReference>
<organism evidence="16 17">
    <name type="scientific">Phenylobacterium deserti</name>
    <dbReference type="NCBI Taxonomy" id="1914756"/>
    <lineage>
        <taxon>Bacteria</taxon>
        <taxon>Pseudomonadati</taxon>
        <taxon>Pseudomonadota</taxon>
        <taxon>Alphaproteobacteria</taxon>
        <taxon>Caulobacterales</taxon>
        <taxon>Caulobacteraceae</taxon>
        <taxon>Phenylobacterium</taxon>
    </lineage>
</organism>
<evidence type="ECO:0000256" key="5">
    <source>
        <dbReference type="ARBA" id="ARBA00022679"/>
    </source>
</evidence>
<keyword evidence="9" id="KW-0067">ATP-binding</keyword>
<dbReference type="InterPro" id="IPR058619">
    <property type="entry name" value="PhoQ/CarS-like_HATPase"/>
</dbReference>
<dbReference type="PROSITE" id="PS50885">
    <property type="entry name" value="HAMP"/>
    <property type="match status" value="1"/>
</dbReference>
<evidence type="ECO:0000259" key="15">
    <source>
        <dbReference type="PROSITE" id="PS50885"/>
    </source>
</evidence>
<protein>
    <recommendedName>
        <fullName evidence="3">histidine kinase</fullName>
        <ecNumber evidence="3">2.7.13.3</ecNumber>
    </recommendedName>
</protein>
<keyword evidence="7" id="KW-0547">Nucleotide-binding</keyword>
<evidence type="ECO:0000256" key="9">
    <source>
        <dbReference type="ARBA" id="ARBA00022840"/>
    </source>
</evidence>
<accession>A0A328ASA2</accession>
<dbReference type="InterPro" id="IPR004358">
    <property type="entry name" value="Sig_transdc_His_kin-like_C"/>
</dbReference>
<dbReference type="AlphaFoldDB" id="A0A328ASA2"/>
<evidence type="ECO:0000256" key="11">
    <source>
        <dbReference type="ARBA" id="ARBA00023012"/>
    </source>
</evidence>
<dbReference type="SMART" id="SM00387">
    <property type="entry name" value="HATPase_c"/>
    <property type="match status" value="1"/>
</dbReference>
<dbReference type="InterPro" id="IPR050428">
    <property type="entry name" value="TCS_sensor_his_kinase"/>
</dbReference>
<sequence>MKLDALRHPSLARRLVLLAVGWSFAALVVSAVVLALLFQQAAIRRVDQTLSESIDNLLSGTTVVEGQVFAPPLTDERASRAFSGRYWQLARLTPDGRLQPVARSYSLFDTVLNTPPDLARRLKADPSRPVAFDVRGPVRDEPLRGRARYAEMQGIPIVFLAAEDRTAIDRDVRGFIVATAAAFMLLGGGLIAAIVIQVRVGLRPLFDLRREVSDVRRGKAERLARNYPSEVAPLADELNALVAHNQEVVERQRTHVGNLAHALKTPISVMLTEAGQRPGPLAEVVSRQAEVMRQQVDHHLRRARAAARTQGQGERTSVDEVLDELARTLERIFLDKGVEIDWDAPDDLIFLGERQDLLEIAGNGMENAAKWCTGRVRVRAEAVSPERLRLVVDDDGPGLPPDRREEVVRRGARLDENAPGSGLGLSIVDELARAYGGALKLDDSPLGGLRLEIDLPRAEA</sequence>
<evidence type="ECO:0000256" key="4">
    <source>
        <dbReference type="ARBA" id="ARBA00022553"/>
    </source>
</evidence>
<dbReference type="RefSeq" id="WP_111514393.1">
    <property type="nucleotide sequence ID" value="NZ_QFYR01000001.1"/>
</dbReference>
<feature type="domain" description="Histidine kinase" evidence="14">
    <location>
        <begin position="258"/>
        <end position="459"/>
    </location>
</feature>